<sequence>MPRRGVSTSSGILFPAQVCLTVQVYRWVSCIVRRIDTSRSSHPHLHHVKHYTSTEKKYSLRIVEKGSAPTQSLQIRGFSPILPRHLTAWKAEEARFESTPHM</sequence>
<dbReference type="AlphaFoldDB" id="A0A2T2NNU8"/>
<evidence type="ECO:0000313" key="2">
    <source>
        <dbReference type="Proteomes" id="UP000240883"/>
    </source>
</evidence>
<gene>
    <name evidence="1" type="ORF">BS50DRAFT_382551</name>
</gene>
<name>A0A2T2NNU8_CORCC</name>
<accession>A0A2T2NNU8</accession>
<protein>
    <submittedName>
        <fullName evidence="1">Uncharacterized protein</fullName>
    </submittedName>
</protein>
<evidence type="ECO:0000313" key="1">
    <source>
        <dbReference type="EMBL" id="PSN67107.1"/>
    </source>
</evidence>
<dbReference type="EMBL" id="KZ678135">
    <property type="protein sequence ID" value="PSN67107.1"/>
    <property type="molecule type" value="Genomic_DNA"/>
</dbReference>
<proteinExistence type="predicted"/>
<keyword evidence="2" id="KW-1185">Reference proteome</keyword>
<reference evidence="1 2" key="1">
    <citation type="journal article" date="2018" name="Front. Microbiol.">
        <title>Genome-Wide Analysis of Corynespora cassiicola Leaf Fall Disease Putative Effectors.</title>
        <authorList>
            <person name="Lopez D."/>
            <person name="Ribeiro S."/>
            <person name="Label P."/>
            <person name="Fumanal B."/>
            <person name="Venisse J.S."/>
            <person name="Kohler A."/>
            <person name="de Oliveira R.R."/>
            <person name="Labutti K."/>
            <person name="Lipzen A."/>
            <person name="Lail K."/>
            <person name="Bauer D."/>
            <person name="Ohm R.A."/>
            <person name="Barry K.W."/>
            <person name="Spatafora J."/>
            <person name="Grigoriev I.V."/>
            <person name="Martin F.M."/>
            <person name="Pujade-Renaud V."/>
        </authorList>
    </citation>
    <scope>NUCLEOTIDE SEQUENCE [LARGE SCALE GENOMIC DNA]</scope>
    <source>
        <strain evidence="1 2">Philippines</strain>
    </source>
</reference>
<dbReference type="Proteomes" id="UP000240883">
    <property type="component" value="Unassembled WGS sequence"/>
</dbReference>
<organism evidence="1 2">
    <name type="scientific">Corynespora cassiicola Philippines</name>
    <dbReference type="NCBI Taxonomy" id="1448308"/>
    <lineage>
        <taxon>Eukaryota</taxon>
        <taxon>Fungi</taxon>
        <taxon>Dikarya</taxon>
        <taxon>Ascomycota</taxon>
        <taxon>Pezizomycotina</taxon>
        <taxon>Dothideomycetes</taxon>
        <taxon>Pleosporomycetidae</taxon>
        <taxon>Pleosporales</taxon>
        <taxon>Corynesporascaceae</taxon>
        <taxon>Corynespora</taxon>
    </lineage>
</organism>